<keyword evidence="3" id="KW-1185">Reference proteome</keyword>
<reference evidence="3" key="1">
    <citation type="journal article" date="2017" name="bioRxiv">
        <title>Comparative analysis of the genomes of Stylophora pistillata and Acropora digitifera provides evidence for extensive differences between species of corals.</title>
        <authorList>
            <person name="Voolstra C.R."/>
            <person name="Li Y."/>
            <person name="Liew Y.J."/>
            <person name="Baumgarten S."/>
            <person name="Zoccola D."/>
            <person name="Flot J.-F."/>
            <person name="Tambutte S."/>
            <person name="Allemand D."/>
            <person name="Aranda M."/>
        </authorList>
    </citation>
    <scope>NUCLEOTIDE SEQUENCE [LARGE SCALE GENOMIC DNA]</scope>
</reference>
<accession>A0A2B4RDL5</accession>
<dbReference type="InterPro" id="IPR036361">
    <property type="entry name" value="SAP_dom_sf"/>
</dbReference>
<dbReference type="SUPFAM" id="SSF68906">
    <property type="entry name" value="SAP domain"/>
    <property type="match status" value="1"/>
</dbReference>
<protein>
    <recommendedName>
        <fullName evidence="1">SAP domain-containing protein</fullName>
    </recommendedName>
</protein>
<sequence length="246" mass="28159">MAAEKAIFSKNVIIEEDTPGAKLPRENVEECTLPRLRRWLLCRGAKTSGKKADLVKRYNDYVKGGLHLKTLRDPDGGVHLARKKVLLGLIDEVDPPHVTDIFPKVSRDWSKCSKQATCLALTNFSQRHAFEMRPPQGKYPRDANVEVVGSEKVRKTTDPFALNTIPSLSLLQQWNSHLSFFEKEARGYYYLEHGSHHYSTANLQDMVKRHFARDVQNAVQAELNWFAQLYLKPVNMKIYLPDNAIK</sequence>
<evidence type="ECO:0000313" key="2">
    <source>
        <dbReference type="EMBL" id="PFX14909.1"/>
    </source>
</evidence>
<dbReference type="AlphaFoldDB" id="A0A2B4RDL5"/>
<evidence type="ECO:0000259" key="1">
    <source>
        <dbReference type="PROSITE" id="PS50800"/>
    </source>
</evidence>
<dbReference type="PROSITE" id="PS50800">
    <property type="entry name" value="SAP"/>
    <property type="match status" value="1"/>
</dbReference>
<dbReference type="Pfam" id="PF02037">
    <property type="entry name" value="SAP"/>
    <property type="match status" value="1"/>
</dbReference>
<dbReference type="EMBL" id="LSMT01000712">
    <property type="protein sequence ID" value="PFX14909.1"/>
    <property type="molecule type" value="Genomic_DNA"/>
</dbReference>
<dbReference type="OrthoDB" id="5983151at2759"/>
<dbReference type="InterPro" id="IPR003034">
    <property type="entry name" value="SAP_dom"/>
</dbReference>
<organism evidence="2 3">
    <name type="scientific">Stylophora pistillata</name>
    <name type="common">Smooth cauliflower coral</name>
    <dbReference type="NCBI Taxonomy" id="50429"/>
    <lineage>
        <taxon>Eukaryota</taxon>
        <taxon>Metazoa</taxon>
        <taxon>Cnidaria</taxon>
        <taxon>Anthozoa</taxon>
        <taxon>Hexacorallia</taxon>
        <taxon>Scleractinia</taxon>
        <taxon>Astrocoeniina</taxon>
        <taxon>Pocilloporidae</taxon>
        <taxon>Stylophora</taxon>
    </lineage>
</organism>
<feature type="domain" description="SAP" evidence="1">
    <location>
        <begin position="28"/>
        <end position="62"/>
    </location>
</feature>
<comment type="caution">
    <text evidence="2">The sequence shown here is derived from an EMBL/GenBank/DDBJ whole genome shotgun (WGS) entry which is preliminary data.</text>
</comment>
<proteinExistence type="predicted"/>
<dbReference type="Proteomes" id="UP000225706">
    <property type="component" value="Unassembled WGS sequence"/>
</dbReference>
<evidence type="ECO:0000313" key="3">
    <source>
        <dbReference type="Proteomes" id="UP000225706"/>
    </source>
</evidence>
<name>A0A2B4RDL5_STYPI</name>
<gene>
    <name evidence="2" type="ORF">AWC38_SpisGene20902</name>
</gene>